<dbReference type="CDD" id="cd08556">
    <property type="entry name" value="GDPD"/>
    <property type="match status" value="1"/>
</dbReference>
<dbReference type="Proteomes" id="UP001499882">
    <property type="component" value="Unassembled WGS sequence"/>
</dbReference>
<evidence type="ECO:0000313" key="3">
    <source>
        <dbReference type="Proteomes" id="UP001499882"/>
    </source>
</evidence>
<evidence type="ECO:0000313" key="2">
    <source>
        <dbReference type="EMBL" id="GAA4745066.1"/>
    </source>
</evidence>
<accession>A0ABP8Z324</accession>
<dbReference type="SUPFAM" id="SSF51695">
    <property type="entry name" value="PLC-like phosphodiesterases"/>
    <property type="match status" value="1"/>
</dbReference>
<dbReference type="Gene3D" id="3.20.20.190">
    <property type="entry name" value="Phosphatidylinositol (PI) phosphodiesterase"/>
    <property type="match status" value="2"/>
</dbReference>
<name>A0ABP8Z324_9ACTN</name>
<dbReference type="Pfam" id="PF03009">
    <property type="entry name" value="GDPD"/>
    <property type="match status" value="1"/>
</dbReference>
<organism evidence="2 3">
    <name type="scientific">Nocardioides endophyticus</name>
    <dbReference type="NCBI Taxonomy" id="1353775"/>
    <lineage>
        <taxon>Bacteria</taxon>
        <taxon>Bacillati</taxon>
        <taxon>Actinomycetota</taxon>
        <taxon>Actinomycetes</taxon>
        <taxon>Propionibacteriales</taxon>
        <taxon>Nocardioidaceae</taxon>
        <taxon>Nocardioides</taxon>
    </lineage>
</organism>
<feature type="domain" description="GP-PDE" evidence="1">
    <location>
        <begin position="22"/>
        <end position="54"/>
    </location>
</feature>
<evidence type="ECO:0000259" key="1">
    <source>
        <dbReference type="Pfam" id="PF03009"/>
    </source>
</evidence>
<dbReference type="RefSeq" id="WP_345527865.1">
    <property type="nucleotide sequence ID" value="NZ_BAABKN010000019.1"/>
</dbReference>
<protein>
    <recommendedName>
        <fullName evidence="1">GP-PDE domain-containing protein</fullName>
    </recommendedName>
</protein>
<dbReference type="InterPro" id="IPR017946">
    <property type="entry name" value="PLC-like_Pdiesterase_TIM-brl"/>
</dbReference>
<comment type="caution">
    <text evidence="2">The sequence shown here is derived from an EMBL/GenBank/DDBJ whole genome shotgun (WGS) entry which is preliminary data.</text>
</comment>
<dbReference type="PANTHER" id="PTHR46211">
    <property type="entry name" value="GLYCEROPHOSPHORYL DIESTER PHOSPHODIESTERASE"/>
    <property type="match status" value="1"/>
</dbReference>
<gene>
    <name evidence="2" type="ORF">GCM10023350_32350</name>
</gene>
<sequence>MRLSPRRRPDPVLISAHRCLTRDALEHAIQLGVDYIEFDVQRCADGSLVLLHDPVDIAPPDAVPYDEALELLAGRSRVHLDLKFTDDGVVEATAEAVRRLGTDRLVVTTLDDRSVAAVRAWSDVHAPALLVGLSLGRGVKGFPVWRQLKVRASEVWPHVRYRHSRANVVVAHHTLARFAVARFARKRGLPLLVWTVDTEPSLRYWTRSGRAWLVTTNNPEVALRLRRPDRIWP</sequence>
<proteinExistence type="predicted"/>
<keyword evidence="3" id="KW-1185">Reference proteome</keyword>
<dbReference type="PANTHER" id="PTHR46211:SF1">
    <property type="entry name" value="GLYCEROPHOSPHODIESTER PHOSPHODIESTERASE, CYTOPLASMIC"/>
    <property type="match status" value="1"/>
</dbReference>
<dbReference type="EMBL" id="BAABKN010000019">
    <property type="protein sequence ID" value="GAA4745066.1"/>
    <property type="molecule type" value="Genomic_DNA"/>
</dbReference>
<dbReference type="InterPro" id="IPR030395">
    <property type="entry name" value="GP_PDE_dom"/>
</dbReference>
<reference evidence="3" key="1">
    <citation type="journal article" date="2019" name="Int. J. Syst. Evol. Microbiol.">
        <title>The Global Catalogue of Microorganisms (GCM) 10K type strain sequencing project: providing services to taxonomists for standard genome sequencing and annotation.</title>
        <authorList>
            <consortium name="The Broad Institute Genomics Platform"/>
            <consortium name="The Broad Institute Genome Sequencing Center for Infectious Disease"/>
            <person name="Wu L."/>
            <person name="Ma J."/>
        </authorList>
    </citation>
    <scope>NUCLEOTIDE SEQUENCE [LARGE SCALE GENOMIC DNA]</scope>
    <source>
        <strain evidence="3">JCM 18532</strain>
    </source>
</reference>